<dbReference type="KEGG" id="clec:106670765"/>
<reference evidence="8" key="1">
    <citation type="submission" date="2022-01" db="UniProtKB">
        <authorList>
            <consortium name="EnsemblMetazoa"/>
        </authorList>
    </citation>
    <scope>IDENTIFICATION</scope>
</reference>
<evidence type="ECO:0000256" key="6">
    <source>
        <dbReference type="ARBA" id="ARBA00047179"/>
    </source>
</evidence>
<dbReference type="PIRSF" id="PIRSF038038">
    <property type="entry name" value="SMN_Gemin2"/>
    <property type="match status" value="1"/>
</dbReference>
<dbReference type="Pfam" id="PF04938">
    <property type="entry name" value="SIP1"/>
    <property type="match status" value="1"/>
</dbReference>
<comment type="subcellular location">
    <subcellularLocation>
        <location evidence="1">Cytoplasm</location>
    </subcellularLocation>
</comment>
<dbReference type="OrthoDB" id="428895at2759"/>
<accession>A0A8I6SBL5</accession>
<proteinExistence type="inferred from homology"/>
<dbReference type="Proteomes" id="UP000494040">
    <property type="component" value="Unassembled WGS sequence"/>
</dbReference>
<keyword evidence="9" id="KW-1185">Reference proteome</keyword>
<evidence type="ECO:0000256" key="5">
    <source>
        <dbReference type="ARBA" id="ARBA00025758"/>
    </source>
</evidence>
<evidence type="ECO:0000256" key="4">
    <source>
        <dbReference type="ARBA" id="ARBA00023187"/>
    </source>
</evidence>
<evidence type="ECO:0000313" key="8">
    <source>
        <dbReference type="EnsemblMetazoa" id="XP_014256835.1"/>
    </source>
</evidence>
<sequence length="245" mass="28169">MDSDLDSDGEEEKLLERAFEIKYVDDYDPEETPTNGYEYLMRVKHEAKRCPKVKVAEIDMKKFDDQTFIVPKRETYSVPVSYLPTEEWQREQVEAFSRVRDEVSYFKSQRGTEELNNVVNVTKPEKWFDYIYGRDGTPGEVPWVKDLIGMNEASLCRALDLFESWLDEGRSQLNDHTCLWIYSLLAFIATPLLPETCACLRSLACHAIKARADVGGPDDKALVRANLLVCLVGRYFSQADLADNN</sequence>
<dbReference type="GO" id="GO:0000387">
    <property type="term" value="P:spliceosomal snRNP assembly"/>
    <property type="evidence" value="ECO:0007669"/>
    <property type="project" value="UniProtKB-UniRule"/>
</dbReference>
<dbReference type="PANTHER" id="PTHR12794">
    <property type="entry name" value="GEMIN2"/>
    <property type="match status" value="1"/>
</dbReference>
<dbReference type="GeneID" id="106670765"/>
<name>A0A8I6SBL5_CIMLE</name>
<evidence type="ECO:0000256" key="2">
    <source>
        <dbReference type="ARBA" id="ARBA00022490"/>
    </source>
</evidence>
<dbReference type="PANTHER" id="PTHR12794:SF0">
    <property type="entry name" value="GEM-ASSOCIATED PROTEIN 2"/>
    <property type="match status" value="1"/>
</dbReference>
<comment type="function">
    <text evidence="7">The SMN complex catalyzes the assembly of small nuclear ribonucleoproteins (snRNPs), the building blocks of the spliceosome, and thereby plays an important role in the splicing of cellular pre-mRNAs.</text>
</comment>
<dbReference type="EnsemblMetazoa" id="XM_014401349.2">
    <property type="protein sequence ID" value="XP_014256835.1"/>
    <property type="gene ID" value="LOC106670765"/>
</dbReference>
<comment type="similarity">
    <text evidence="5 7">Belongs to the gemin-2 family.</text>
</comment>
<dbReference type="InterPro" id="IPR017364">
    <property type="entry name" value="GEMIN2"/>
</dbReference>
<dbReference type="CTD" id="40087"/>
<evidence type="ECO:0000256" key="1">
    <source>
        <dbReference type="ARBA" id="ARBA00004496"/>
    </source>
</evidence>
<dbReference type="InterPro" id="IPR035426">
    <property type="entry name" value="Gemin2/Brr1"/>
</dbReference>
<dbReference type="GO" id="GO:0000245">
    <property type="term" value="P:spliceosomal complex assembly"/>
    <property type="evidence" value="ECO:0007669"/>
    <property type="project" value="UniProtKB-UniRule"/>
</dbReference>
<dbReference type="AlphaFoldDB" id="A0A8I6SBL5"/>
<keyword evidence="2 7" id="KW-0963">Cytoplasm</keyword>
<keyword evidence="4 7" id="KW-0508">mRNA splicing</keyword>
<keyword evidence="3 7" id="KW-0507">mRNA processing</keyword>
<organism evidence="8 9">
    <name type="scientific">Cimex lectularius</name>
    <name type="common">Bed bug</name>
    <name type="synonym">Acanthia lectularia</name>
    <dbReference type="NCBI Taxonomy" id="79782"/>
    <lineage>
        <taxon>Eukaryota</taxon>
        <taxon>Metazoa</taxon>
        <taxon>Ecdysozoa</taxon>
        <taxon>Arthropoda</taxon>
        <taxon>Hexapoda</taxon>
        <taxon>Insecta</taxon>
        <taxon>Pterygota</taxon>
        <taxon>Neoptera</taxon>
        <taxon>Paraneoptera</taxon>
        <taxon>Hemiptera</taxon>
        <taxon>Heteroptera</taxon>
        <taxon>Panheteroptera</taxon>
        <taxon>Cimicomorpha</taxon>
        <taxon>Cimicidae</taxon>
        <taxon>Cimex</taxon>
    </lineage>
</organism>
<dbReference type="GO" id="GO:0005681">
    <property type="term" value="C:spliceosomal complex"/>
    <property type="evidence" value="ECO:0007669"/>
    <property type="project" value="UniProtKB-UniRule"/>
</dbReference>
<dbReference type="OMA" id="PHKCLLP"/>
<dbReference type="Gene3D" id="1.20.58.1070">
    <property type="match status" value="1"/>
</dbReference>
<evidence type="ECO:0000256" key="7">
    <source>
        <dbReference type="PIRNR" id="PIRNR038038"/>
    </source>
</evidence>
<dbReference type="GO" id="GO:0032797">
    <property type="term" value="C:SMN complex"/>
    <property type="evidence" value="ECO:0007669"/>
    <property type="project" value="UniProtKB-UniRule"/>
</dbReference>
<evidence type="ECO:0000256" key="3">
    <source>
        <dbReference type="ARBA" id="ARBA00022664"/>
    </source>
</evidence>
<dbReference type="RefSeq" id="XP_014256835.1">
    <property type="nucleotide sequence ID" value="XM_014401349.2"/>
</dbReference>
<comment type="subunit">
    <text evidence="7">Part of the core SMN complex.</text>
</comment>
<evidence type="ECO:0000313" key="9">
    <source>
        <dbReference type="Proteomes" id="UP000494040"/>
    </source>
</evidence>
<protein>
    <recommendedName>
        <fullName evidence="6 7">Gem-associated protein 2</fullName>
    </recommendedName>
</protein>